<proteinExistence type="predicted"/>
<name>A0AAW3QZD1_9PROT</name>
<reference evidence="4" key="3">
    <citation type="journal article" date="2019" name="Int. J. Syst. Evol. Microbiol.">
        <title>The Global Catalogue of Microorganisms (GCM) 10K type strain sequencing project: providing services to taxonomists for standard genome sequencing and annotation.</title>
        <authorList>
            <consortium name="The Broad Institute Genomics Platform"/>
            <consortium name="The Broad Institute Genome Sequencing Center for Infectious Disease"/>
            <person name="Wu L."/>
            <person name="Ma J."/>
        </authorList>
    </citation>
    <scope>NUCLEOTIDE SEQUENCE [LARGE SCALE GENOMIC DNA]</scope>
    <source>
        <strain evidence="4">NBRC 3250</strain>
    </source>
</reference>
<dbReference type="Proteomes" id="UP001156672">
    <property type="component" value="Unassembled WGS sequence"/>
</dbReference>
<protein>
    <submittedName>
        <fullName evidence="2">Uncharacterized protein</fullName>
    </submittedName>
</protein>
<organism evidence="2 3">
    <name type="scientific">Gluconobacter albidus</name>
    <dbReference type="NCBI Taxonomy" id="318683"/>
    <lineage>
        <taxon>Bacteria</taxon>
        <taxon>Pseudomonadati</taxon>
        <taxon>Pseudomonadota</taxon>
        <taxon>Alphaproteobacteria</taxon>
        <taxon>Acetobacterales</taxon>
        <taxon>Acetobacteraceae</taxon>
        <taxon>Gluconobacter</taxon>
    </lineage>
</organism>
<reference evidence="1" key="4">
    <citation type="submission" date="2023-01" db="EMBL/GenBank/DDBJ databases">
        <title>Draft genome sequence of Gluconobacter albidus strain NBRC 3250.</title>
        <authorList>
            <person name="Sun Q."/>
            <person name="Mori K."/>
        </authorList>
    </citation>
    <scope>NUCLEOTIDE SEQUENCE</scope>
    <source>
        <strain evidence="1">NBRC 3250</strain>
    </source>
</reference>
<dbReference type="EMBL" id="BSNW01000017">
    <property type="protein sequence ID" value="GLQ69352.1"/>
    <property type="molecule type" value="Genomic_DNA"/>
</dbReference>
<keyword evidence="4" id="KW-1185">Reference proteome</keyword>
<accession>A0AAW3QZD1</accession>
<evidence type="ECO:0000313" key="1">
    <source>
        <dbReference type="EMBL" id="GLQ69352.1"/>
    </source>
</evidence>
<dbReference type="Proteomes" id="UP000075682">
    <property type="component" value="Unassembled WGS sequence"/>
</dbReference>
<evidence type="ECO:0000313" key="4">
    <source>
        <dbReference type="Proteomes" id="UP001156672"/>
    </source>
</evidence>
<evidence type="ECO:0000313" key="3">
    <source>
        <dbReference type="Proteomes" id="UP000075682"/>
    </source>
</evidence>
<dbReference type="EMBL" id="LHZN01000118">
    <property type="protein sequence ID" value="KXV39467.1"/>
    <property type="molecule type" value="Genomic_DNA"/>
</dbReference>
<gene>
    <name evidence="2" type="ORF">AD941_05070</name>
    <name evidence="1" type="ORF">GCM10007866_18030</name>
</gene>
<evidence type="ECO:0000313" key="2">
    <source>
        <dbReference type="EMBL" id="KXV39467.1"/>
    </source>
</evidence>
<dbReference type="AlphaFoldDB" id="A0AAW3QZD1"/>
<comment type="caution">
    <text evidence="2">The sequence shown here is derived from an EMBL/GenBank/DDBJ whole genome shotgun (WGS) entry which is preliminary data.</text>
</comment>
<sequence>MAFPNVTLPSVWDIPVAVGVPALLGQSIGAGASASASTALAGVVQSWAIEQTAKKWGIFNSSNANVLSAAHVHGVEYETSYAIANAPLEDGAFVSYNKVKAPFNARVTLLCDGSETGSSSIVSQIQKMFSLANDTSGNGQIMSQISSAISGQPSADLAVRQSFIATLEALVADTNLYSVVTPERTYINANIVGYRLRRSPEAGINLVMAEVAIQEVQRRASAGYTNTRTPQGSQAVQNGTVQAATTSLPIQASLMGVTL</sequence>
<reference evidence="2 3" key="2">
    <citation type="submission" date="2015-06" db="EMBL/GenBank/DDBJ databases">
        <title>Improved classification and identification of acetic acid bacteria using matrix-assisted laser desorption/ionization time-of-flight mass spectrometry; Gluconobacter nephelii and Gluconobacter uchimurae are later heterotypic synonyms of Gluconobacter japonicus and Gluconobacter oxydans, respectively.</title>
        <authorList>
            <person name="Li L."/>
            <person name="Cleenwerck I."/>
            <person name="De Vuyst L."/>
            <person name="Vandamme P."/>
        </authorList>
    </citation>
    <scope>NUCLEOTIDE SEQUENCE [LARGE SCALE GENOMIC DNA]</scope>
    <source>
        <strain evidence="2 3">LMG 1356</strain>
    </source>
</reference>
<reference evidence="1" key="1">
    <citation type="journal article" date="2014" name="Int. J. Syst. Evol. Microbiol.">
        <title>Complete genome of a new Firmicutes species belonging to the dominant human colonic microbiota ('Ruminococcus bicirculans') reveals two chromosomes and a selective capacity to utilize plant glucans.</title>
        <authorList>
            <consortium name="NISC Comparative Sequencing Program"/>
            <person name="Wegmann U."/>
            <person name="Louis P."/>
            <person name="Goesmann A."/>
            <person name="Henrissat B."/>
            <person name="Duncan S.H."/>
            <person name="Flint H.J."/>
        </authorList>
    </citation>
    <scope>NUCLEOTIDE SEQUENCE</scope>
    <source>
        <strain evidence="1">NBRC 3250</strain>
    </source>
</reference>
<dbReference type="RefSeq" id="WP_062028797.1">
    <property type="nucleotide sequence ID" value="NZ_BEWL01000010.1"/>
</dbReference>